<dbReference type="InterPro" id="IPR005546">
    <property type="entry name" value="Autotransporte_beta"/>
</dbReference>
<proteinExistence type="inferred from homology"/>
<dbReference type="PANTHER" id="PTHR22835">
    <property type="entry name" value="ZINC FINGER FYVE DOMAIN CONTAINING PROTEIN"/>
    <property type="match status" value="1"/>
</dbReference>
<evidence type="ECO:0000256" key="1">
    <source>
        <dbReference type="ARBA" id="ARBA00008668"/>
    </source>
</evidence>
<dbReference type="PROSITE" id="PS51208">
    <property type="entry name" value="AUTOTRANSPORTER"/>
    <property type="match status" value="1"/>
</dbReference>
<keyword evidence="5" id="KW-1185">Reference proteome</keyword>
<organism evidence="4 5">
    <name type="scientific">Methylobacterium isbiliense</name>
    <dbReference type="NCBI Taxonomy" id="315478"/>
    <lineage>
        <taxon>Bacteria</taxon>
        <taxon>Pseudomonadati</taxon>
        <taxon>Pseudomonadota</taxon>
        <taxon>Alphaproteobacteria</taxon>
        <taxon>Hyphomicrobiales</taxon>
        <taxon>Methylobacteriaceae</taxon>
        <taxon>Methylobacterium</taxon>
    </lineage>
</organism>
<dbReference type="Proteomes" id="UP001055153">
    <property type="component" value="Unassembled WGS sequence"/>
</dbReference>
<dbReference type="SUPFAM" id="SSF52266">
    <property type="entry name" value="SGNH hydrolase"/>
    <property type="match status" value="1"/>
</dbReference>
<dbReference type="InterPro" id="IPR001087">
    <property type="entry name" value="GDSL"/>
</dbReference>
<accession>A0ABQ4SDW4</accession>
<dbReference type="InterPro" id="IPR006315">
    <property type="entry name" value="OM_autotransptr_brl_dom"/>
</dbReference>
<gene>
    <name evidence="4" type="primary">estA</name>
    <name evidence="4" type="ORF">GMJLKIPL_1803</name>
</gene>
<keyword evidence="2" id="KW-0732">Signal</keyword>
<evidence type="ECO:0000256" key="2">
    <source>
        <dbReference type="SAM" id="SignalP"/>
    </source>
</evidence>
<feature type="signal peptide" evidence="2">
    <location>
        <begin position="1"/>
        <end position="24"/>
    </location>
</feature>
<reference evidence="4" key="1">
    <citation type="journal article" date="2021" name="Front. Microbiol.">
        <title>Comprehensive Comparative Genomics and Phenotyping of Methylobacterium Species.</title>
        <authorList>
            <person name="Alessa O."/>
            <person name="Ogura Y."/>
            <person name="Fujitani Y."/>
            <person name="Takami H."/>
            <person name="Hayashi T."/>
            <person name="Sahin N."/>
            <person name="Tani A."/>
        </authorList>
    </citation>
    <scope>NUCLEOTIDE SEQUENCE</scope>
    <source>
        <strain evidence="4">DSM 17168</strain>
    </source>
</reference>
<evidence type="ECO:0000313" key="4">
    <source>
        <dbReference type="EMBL" id="GJD99885.1"/>
    </source>
</evidence>
<reference evidence="4" key="2">
    <citation type="submission" date="2021-08" db="EMBL/GenBank/DDBJ databases">
        <authorList>
            <person name="Tani A."/>
            <person name="Ola A."/>
            <person name="Ogura Y."/>
            <person name="Katsura K."/>
            <person name="Hayashi T."/>
        </authorList>
    </citation>
    <scope>NUCLEOTIDE SEQUENCE</scope>
    <source>
        <strain evidence="4">DSM 17168</strain>
    </source>
</reference>
<dbReference type="InterPro" id="IPR036514">
    <property type="entry name" value="SGNH_hydro_sf"/>
</dbReference>
<feature type="chain" id="PRO_5045716230" evidence="2">
    <location>
        <begin position="25"/>
        <end position="645"/>
    </location>
</feature>
<dbReference type="EMBL" id="BPQQ01000018">
    <property type="protein sequence ID" value="GJD99885.1"/>
    <property type="molecule type" value="Genomic_DNA"/>
</dbReference>
<dbReference type="Pfam" id="PF03797">
    <property type="entry name" value="Autotransporter"/>
    <property type="match status" value="1"/>
</dbReference>
<sequence>MKSTTKALLLSASLLVLGTGTSWAQSGYYTGLYGFGDSLTDNGRIPRETNGYSPTGSLDAQRGTRLYEGGRWSNAPTYYEALPALIGAPYVAANDYAVGGSRSTPLPPNPFASPAFPWGVPDQIDQFTARTGRFGPRDIGLLWIGYNDLSSIPVAASPQARADGVSAILANNLTALNRLVGLGARELLVLNQQTFRGNNRDLAASFNAQLPGLLAPIAASGVNVHYFDVDSLLNRFRANPTAFGYIPQAATGNCSADPACAPIGYLNGGAAENQYISVDGVHLTGRTNTYIAQFIANQLNAPLTLGPQADLGQAAGLAFSSTLIDFLSAERRRNMAMSVPSAFAADLPGRAPPPVTIPIQPGSPFSVFALGTYVGVDRTAQNRAGGGSLGNTYGADFGGVTAGVLYQATPNLVLGAAFNYLTTSVDLRGLSNGRIDLDSFQGAGFASLSFPNFFADAAVTYGGNDYRLSRPGVLNDRLTASPSGDTVTVAARVGYLFDFGTFKAGPVGEVAYANVHVNGYRETGDPLLAIGANRQNLEGLTAGGGVQIRTVAPLFGGLISPFLNVTAQHDVLDGVRTVTSFQTYAPTLLIRTQTGRRGDDLYGRLAGGLDLDLGNGLSGIITGSTSFGRSGGDDHTVSAGLRYRF</sequence>
<dbReference type="Pfam" id="PF00657">
    <property type="entry name" value="Lipase_GDSL"/>
    <property type="match status" value="1"/>
</dbReference>
<dbReference type="RefSeq" id="WP_238234763.1">
    <property type="nucleotide sequence ID" value="NZ_BPQQ01000018.1"/>
</dbReference>
<dbReference type="SUPFAM" id="SSF103515">
    <property type="entry name" value="Autotransporter"/>
    <property type="match status" value="1"/>
</dbReference>
<feature type="domain" description="Autotransporter" evidence="3">
    <location>
        <begin position="358"/>
        <end position="645"/>
    </location>
</feature>
<dbReference type="Gene3D" id="3.40.50.1110">
    <property type="entry name" value="SGNH hydrolase"/>
    <property type="match status" value="1"/>
</dbReference>
<dbReference type="PANTHER" id="PTHR22835:SF659">
    <property type="entry name" value="GDSL LIPASE_ACYLHYDROLASE, PUTATIVE (AFU_ORTHOLOGUE AFUA_2G00510)-RELATED"/>
    <property type="match status" value="1"/>
</dbReference>
<comment type="caution">
    <text evidence="4">The sequence shown here is derived from an EMBL/GenBank/DDBJ whole genome shotgun (WGS) entry which is preliminary data.</text>
</comment>
<evidence type="ECO:0000313" key="5">
    <source>
        <dbReference type="Proteomes" id="UP001055153"/>
    </source>
</evidence>
<dbReference type="Gene3D" id="2.40.128.130">
    <property type="entry name" value="Autotransporter beta-domain"/>
    <property type="match status" value="1"/>
</dbReference>
<dbReference type="InterPro" id="IPR036709">
    <property type="entry name" value="Autotransporte_beta_dom_sf"/>
</dbReference>
<dbReference type="NCBIfam" id="TIGR01414">
    <property type="entry name" value="autotrans_barl"/>
    <property type="match status" value="1"/>
</dbReference>
<evidence type="ECO:0000259" key="3">
    <source>
        <dbReference type="PROSITE" id="PS51208"/>
    </source>
</evidence>
<dbReference type="SMART" id="SM00869">
    <property type="entry name" value="Autotransporter"/>
    <property type="match status" value="1"/>
</dbReference>
<comment type="similarity">
    <text evidence="1">Belongs to the 'GDSL' lipolytic enzyme family.</text>
</comment>
<name>A0ABQ4SDW4_9HYPH</name>
<protein>
    <submittedName>
        <fullName evidence="4">Esterase EstA</fullName>
    </submittedName>
</protein>